<reference evidence="1" key="3">
    <citation type="submission" date="2020-12" db="UniProtKB">
        <authorList>
            <consortium name="EnsemblPlants"/>
        </authorList>
    </citation>
    <scope>IDENTIFICATION</scope>
</reference>
<dbReference type="Gramene" id="Pp3c19_4540V3.1">
    <property type="protein sequence ID" value="PAC:32939869.CDS.1"/>
    <property type="gene ID" value="Pp3c19_4540"/>
</dbReference>
<dbReference type="EnsemblPlants" id="Pp3c19_4540V3.1">
    <property type="protein sequence ID" value="PAC:32939869.CDS.1"/>
    <property type="gene ID" value="Pp3c19_4540"/>
</dbReference>
<reference evidence="1 2" key="2">
    <citation type="journal article" date="2018" name="Plant J.">
        <title>The Physcomitrella patens chromosome-scale assembly reveals moss genome structure and evolution.</title>
        <authorList>
            <person name="Lang D."/>
            <person name="Ullrich K.K."/>
            <person name="Murat F."/>
            <person name="Fuchs J."/>
            <person name="Jenkins J."/>
            <person name="Haas F.B."/>
            <person name="Piednoel M."/>
            <person name="Gundlach H."/>
            <person name="Van Bel M."/>
            <person name="Meyberg R."/>
            <person name="Vives C."/>
            <person name="Morata J."/>
            <person name="Symeonidi A."/>
            <person name="Hiss M."/>
            <person name="Muchero W."/>
            <person name="Kamisugi Y."/>
            <person name="Saleh O."/>
            <person name="Blanc G."/>
            <person name="Decker E.L."/>
            <person name="van Gessel N."/>
            <person name="Grimwood J."/>
            <person name="Hayes R.D."/>
            <person name="Graham S.W."/>
            <person name="Gunter L.E."/>
            <person name="McDaniel S.F."/>
            <person name="Hoernstein S.N.W."/>
            <person name="Larsson A."/>
            <person name="Li F.W."/>
            <person name="Perroud P.F."/>
            <person name="Phillips J."/>
            <person name="Ranjan P."/>
            <person name="Rokshar D.S."/>
            <person name="Rothfels C.J."/>
            <person name="Schneider L."/>
            <person name="Shu S."/>
            <person name="Stevenson D.W."/>
            <person name="Thummler F."/>
            <person name="Tillich M."/>
            <person name="Villarreal Aguilar J.C."/>
            <person name="Widiez T."/>
            <person name="Wong G.K."/>
            <person name="Wymore A."/>
            <person name="Zhang Y."/>
            <person name="Zimmer A.D."/>
            <person name="Quatrano R.S."/>
            <person name="Mayer K.F.X."/>
            <person name="Goodstein D."/>
            <person name="Casacuberta J.M."/>
            <person name="Vandepoele K."/>
            <person name="Reski R."/>
            <person name="Cuming A.C."/>
            <person name="Tuskan G.A."/>
            <person name="Maumus F."/>
            <person name="Salse J."/>
            <person name="Schmutz J."/>
            <person name="Rensing S.A."/>
        </authorList>
    </citation>
    <scope>NUCLEOTIDE SEQUENCE [LARGE SCALE GENOMIC DNA]</scope>
    <source>
        <strain evidence="1 2">cv. Gransden 2004</strain>
    </source>
</reference>
<dbReference type="AlphaFoldDB" id="A0A7I3ZBI2"/>
<evidence type="ECO:0008006" key="3">
    <source>
        <dbReference type="Google" id="ProtNLM"/>
    </source>
</evidence>
<name>A0A7I3ZBI2_PHYPA</name>
<evidence type="ECO:0000313" key="1">
    <source>
        <dbReference type="EnsemblPlants" id="PAC:32939869.CDS.1"/>
    </source>
</evidence>
<dbReference type="InParanoid" id="A0A7I3ZBI2"/>
<dbReference type="Proteomes" id="UP000006727">
    <property type="component" value="Chromosome 19"/>
</dbReference>
<proteinExistence type="predicted"/>
<protein>
    <recommendedName>
        <fullName evidence="3">Reverse transcriptase Ty1/copia-type domain-containing protein</fullName>
    </recommendedName>
</protein>
<organism evidence="1 2">
    <name type="scientific">Physcomitrium patens</name>
    <name type="common">Spreading-leaved earth moss</name>
    <name type="synonym">Physcomitrella patens</name>
    <dbReference type="NCBI Taxonomy" id="3218"/>
    <lineage>
        <taxon>Eukaryota</taxon>
        <taxon>Viridiplantae</taxon>
        <taxon>Streptophyta</taxon>
        <taxon>Embryophyta</taxon>
        <taxon>Bryophyta</taxon>
        <taxon>Bryophytina</taxon>
        <taxon>Bryopsida</taxon>
        <taxon>Funariidae</taxon>
        <taxon>Funariales</taxon>
        <taxon>Funariaceae</taxon>
        <taxon>Physcomitrium</taxon>
    </lineage>
</organism>
<dbReference type="EMBL" id="ABEU02000019">
    <property type="status" value="NOT_ANNOTATED_CDS"/>
    <property type="molecule type" value="Genomic_DNA"/>
</dbReference>
<keyword evidence="2" id="KW-1185">Reference proteome</keyword>
<reference evidence="1 2" key="1">
    <citation type="journal article" date="2008" name="Science">
        <title>The Physcomitrella genome reveals evolutionary insights into the conquest of land by plants.</title>
        <authorList>
            <person name="Rensing S."/>
            <person name="Lang D."/>
            <person name="Zimmer A."/>
            <person name="Terry A."/>
            <person name="Salamov A."/>
            <person name="Shapiro H."/>
            <person name="Nishiyama T."/>
            <person name="Perroud P.-F."/>
            <person name="Lindquist E."/>
            <person name="Kamisugi Y."/>
            <person name="Tanahashi T."/>
            <person name="Sakakibara K."/>
            <person name="Fujita T."/>
            <person name="Oishi K."/>
            <person name="Shin-I T."/>
            <person name="Kuroki Y."/>
            <person name="Toyoda A."/>
            <person name="Suzuki Y."/>
            <person name="Hashimoto A."/>
            <person name="Yamaguchi K."/>
            <person name="Sugano A."/>
            <person name="Kohara Y."/>
            <person name="Fujiyama A."/>
            <person name="Anterola A."/>
            <person name="Aoki S."/>
            <person name="Ashton N."/>
            <person name="Barbazuk W.B."/>
            <person name="Barker E."/>
            <person name="Bennetzen J."/>
            <person name="Bezanilla M."/>
            <person name="Blankenship R."/>
            <person name="Cho S.H."/>
            <person name="Dutcher S."/>
            <person name="Estelle M."/>
            <person name="Fawcett J.A."/>
            <person name="Gundlach H."/>
            <person name="Hanada K."/>
            <person name="Heyl A."/>
            <person name="Hicks K.A."/>
            <person name="Hugh J."/>
            <person name="Lohr M."/>
            <person name="Mayer K."/>
            <person name="Melkozernov A."/>
            <person name="Murata T."/>
            <person name="Nelson D."/>
            <person name="Pils B."/>
            <person name="Prigge M."/>
            <person name="Reiss B."/>
            <person name="Renner T."/>
            <person name="Rombauts S."/>
            <person name="Rushton P."/>
            <person name="Sanderfoot A."/>
            <person name="Schween G."/>
            <person name="Shiu S.-H."/>
            <person name="Stueber K."/>
            <person name="Theodoulou F.L."/>
            <person name="Tu H."/>
            <person name="Van de Peer Y."/>
            <person name="Verrier P.J."/>
            <person name="Waters E."/>
            <person name="Wood A."/>
            <person name="Yang L."/>
            <person name="Cove D."/>
            <person name="Cuming A."/>
            <person name="Hasebe M."/>
            <person name="Lucas S."/>
            <person name="Mishler D.B."/>
            <person name="Reski R."/>
            <person name="Grigoriev I."/>
            <person name="Quatrano R.S."/>
            <person name="Boore J.L."/>
        </authorList>
    </citation>
    <scope>NUCLEOTIDE SEQUENCE [LARGE SCALE GENOMIC DNA]</scope>
    <source>
        <strain evidence="1 2">cv. Gransden 2004</strain>
    </source>
</reference>
<sequence length="51" mass="6218">MIDLGIIQRYLGVNFEKISKKIFIHQKKYAKYILKQFRILDYKFANKLLPK</sequence>
<evidence type="ECO:0000313" key="2">
    <source>
        <dbReference type="Proteomes" id="UP000006727"/>
    </source>
</evidence>
<accession>A0A7I3ZBI2</accession>